<dbReference type="InterPro" id="IPR051938">
    <property type="entry name" value="Apopto_cytoskel_mod"/>
</dbReference>
<dbReference type="PANTHER" id="PTHR44145">
    <property type="entry name" value="DNAJ HOMOLOG SUBFAMILY A MEMBER 3, MITOCHONDRIAL"/>
    <property type="match status" value="1"/>
</dbReference>
<dbReference type="SUPFAM" id="SSF49493">
    <property type="entry name" value="HSP40/DnaJ peptide-binding domain"/>
    <property type="match status" value="2"/>
</dbReference>
<dbReference type="PRINTS" id="PR00625">
    <property type="entry name" value="JDOMAIN"/>
</dbReference>
<dbReference type="InterPro" id="IPR012724">
    <property type="entry name" value="DnaJ"/>
</dbReference>
<dbReference type="Gene3D" id="1.10.287.110">
    <property type="entry name" value="DnaJ domain"/>
    <property type="match status" value="1"/>
</dbReference>
<keyword evidence="1 6" id="KW-0479">Metal-binding</keyword>
<dbReference type="SUPFAM" id="SSF57938">
    <property type="entry name" value="DnaJ/Hsp40 cysteine-rich domain"/>
    <property type="match status" value="1"/>
</dbReference>
<dbReference type="Pfam" id="PF01556">
    <property type="entry name" value="DnaJ_C"/>
    <property type="match status" value="1"/>
</dbReference>
<evidence type="ECO:0000259" key="9">
    <source>
        <dbReference type="PROSITE" id="PS50405"/>
    </source>
</evidence>
<keyword evidence="3 6" id="KW-0863">Zinc-finger</keyword>
<dbReference type="Proteomes" id="UP000276991">
    <property type="component" value="Unassembled WGS sequence"/>
</dbReference>
<evidence type="ECO:0000256" key="2">
    <source>
        <dbReference type="ARBA" id="ARBA00022737"/>
    </source>
</evidence>
<dbReference type="PROSITE" id="PS50405">
    <property type="entry name" value="GST_CTER"/>
    <property type="match status" value="1"/>
</dbReference>
<proteinExistence type="inferred from homology"/>
<dbReference type="AlphaFoldDB" id="A0A498SPC7"/>
<dbReference type="InterPro" id="IPR036282">
    <property type="entry name" value="Glutathione-S-Trfase_C_sf"/>
</dbReference>
<dbReference type="InterPro" id="IPR008971">
    <property type="entry name" value="HSP40/DnaJ_pept-bd"/>
</dbReference>
<dbReference type="Gene3D" id="2.10.230.10">
    <property type="entry name" value="Heat shock protein DnaJ, cysteine-rich domain"/>
    <property type="match status" value="1"/>
</dbReference>
<reference evidence="11 12" key="1">
    <citation type="submission" date="2018-08" db="EMBL/GenBank/DDBJ databases">
        <authorList>
            <person name="Laetsch R D."/>
            <person name="Stevens L."/>
            <person name="Kumar S."/>
            <person name="Blaxter L. M."/>
        </authorList>
    </citation>
    <scope>NUCLEOTIDE SEQUENCE [LARGE SCALE GENOMIC DNA]</scope>
</reference>
<evidence type="ECO:0000256" key="5">
    <source>
        <dbReference type="ARBA" id="ARBA00023186"/>
    </source>
</evidence>
<keyword evidence="2" id="KW-0677">Repeat</keyword>
<dbReference type="OrthoDB" id="10256793at2759"/>
<feature type="domain" description="CR-type" evidence="10">
    <location>
        <begin position="455"/>
        <end position="526"/>
    </location>
</feature>
<evidence type="ECO:0000256" key="4">
    <source>
        <dbReference type="ARBA" id="ARBA00022833"/>
    </source>
</evidence>
<evidence type="ECO:0008006" key="13">
    <source>
        <dbReference type="Google" id="ProtNLM"/>
    </source>
</evidence>
<dbReference type="GO" id="GO:0051082">
    <property type="term" value="F:unfolded protein binding"/>
    <property type="evidence" value="ECO:0007669"/>
    <property type="project" value="InterPro"/>
</dbReference>
<feature type="compositionally biased region" description="Basic and acidic residues" evidence="7">
    <location>
        <begin position="688"/>
        <end position="706"/>
    </location>
</feature>
<dbReference type="GO" id="GO:0005524">
    <property type="term" value="F:ATP binding"/>
    <property type="evidence" value="ECO:0007669"/>
    <property type="project" value="InterPro"/>
</dbReference>
<feature type="domain" description="GST C-terminal" evidence="9">
    <location>
        <begin position="16"/>
        <end position="148"/>
    </location>
</feature>
<feature type="zinc finger region" description="CR-type" evidence="6">
    <location>
        <begin position="455"/>
        <end position="526"/>
    </location>
</feature>
<dbReference type="InterPro" id="IPR010987">
    <property type="entry name" value="Glutathione-S-Trfase_C-like"/>
</dbReference>
<dbReference type="GO" id="GO:0031072">
    <property type="term" value="F:heat shock protein binding"/>
    <property type="evidence" value="ECO:0007669"/>
    <property type="project" value="InterPro"/>
</dbReference>
<protein>
    <recommendedName>
        <fullName evidence="13">J domain-containing protein</fullName>
    </recommendedName>
</protein>
<dbReference type="GO" id="GO:0008270">
    <property type="term" value="F:zinc ion binding"/>
    <property type="evidence" value="ECO:0007669"/>
    <property type="project" value="UniProtKB-KW"/>
</dbReference>
<dbReference type="STRING" id="6277.A0A498SPC7"/>
<dbReference type="InterPro" id="IPR036869">
    <property type="entry name" value="J_dom_sf"/>
</dbReference>
<organism evidence="11 12">
    <name type="scientific">Acanthocheilonema viteae</name>
    <name type="common">Filarial nematode worm</name>
    <name type="synonym">Dipetalonema viteae</name>
    <dbReference type="NCBI Taxonomy" id="6277"/>
    <lineage>
        <taxon>Eukaryota</taxon>
        <taxon>Metazoa</taxon>
        <taxon>Ecdysozoa</taxon>
        <taxon>Nematoda</taxon>
        <taxon>Chromadorea</taxon>
        <taxon>Rhabditida</taxon>
        <taxon>Spirurina</taxon>
        <taxon>Spiruromorpha</taxon>
        <taxon>Filarioidea</taxon>
        <taxon>Onchocercidae</taxon>
        <taxon>Acanthocheilonema</taxon>
    </lineage>
</organism>
<dbReference type="InterPro" id="IPR036410">
    <property type="entry name" value="HSP_DnaJ_Cys-rich_dom_sf"/>
</dbReference>
<dbReference type="PROSITE" id="PS51188">
    <property type="entry name" value="ZF_CR"/>
    <property type="match status" value="1"/>
</dbReference>
<dbReference type="InterPro" id="IPR018253">
    <property type="entry name" value="DnaJ_domain_CS"/>
</dbReference>
<dbReference type="HAMAP" id="MF_01152">
    <property type="entry name" value="DnaJ"/>
    <property type="match status" value="1"/>
</dbReference>
<evidence type="ECO:0000313" key="11">
    <source>
        <dbReference type="EMBL" id="VBB33620.1"/>
    </source>
</evidence>
<dbReference type="CDD" id="cd10719">
    <property type="entry name" value="DnaJ_zf"/>
    <property type="match status" value="1"/>
</dbReference>
<dbReference type="CDD" id="cd06257">
    <property type="entry name" value="DnaJ"/>
    <property type="match status" value="1"/>
</dbReference>
<evidence type="ECO:0000256" key="6">
    <source>
        <dbReference type="PROSITE-ProRule" id="PRU00546"/>
    </source>
</evidence>
<dbReference type="GO" id="GO:0043066">
    <property type="term" value="P:negative regulation of apoptotic process"/>
    <property type="evidence" value="ECO:0007669"/>
    <property type="project" value="TreeGrafter"/>
</dbReference>
<dbReference type="Gene3D" id="1.20.1050.10">
    <property type="match status" value="1"/>
</dbReference>
<dbReference type="SUPFAM" id="SSF47616">
    <property type="entry name" value="GST C-terminal domain-like"/>
    <property type="match status" value="1"/>
</dbReference>
<evidence type="ECO:0000256" key="1">
    <source>
        <dbReference type="ARBA" id="ARBA00022723"/>
    </source>
</evidence>
<dbReference type="PROSITE" id="PS00636">
    <property type="entry name" value="DNAJ_1"/>
    <property type="match status" value="1"/>
</dbReference>
<dbReference type="CDD" id="cd10747">
    <property type="entry name" value="DnaJ_C"/>
    <property type="match status" value="1"/>
</dbReference>
<evidence type="ECO:0000259" key="10">
    <source>
        <dbReference type="PROSITE" id="PS51188"/>
    </source>
</evidence>
<dbReference type="PANTHER" id="PTHR44145:SF3">
    <property type="entry name" value="DNAJ HOMOLOG SUBFAMILY A MEMBER 3, MITOCHONDRIAL"/>
    <property type="match status" value="1"/>
</dbReference>
<dbReference type="SMART" id="SM00271">
    <property type="entry name" value="DnaJ"/>
    <property type="match status" value="1"/>
</dbReference>
<dbReference type="Pfam" id="PF00226">
    <property type="entry name" value="DnaJ"/>
    <property type="match status" value="1"/>
</dbReference>
<dbReference type="InterPro" id="IPR002939">
    <property type="entry name" value="DnaJ_C"/>
</dbReference>
<keyword evidence="5" id="KW-0143">Chaperone</keyword>
<dbReference type="SUPFAM" id="SSF46565">
    <property type="entry name" value="Chaperone J-domain"/>
    <property type="match status" value="1"/>
</dbReference>
<feature type="domain" description="J" evidence="8">
    <location>
        <begin position="314"/>
        <end position="378"/>
    </location>
</feature>
<feature type="region of interest" description="Disordered" evidence="7">
    <location>
        <begin position="674"/>
        <end position="706"/>
    </location>
</feature>
<dbReference type="GO" id="GO:0006457">
    <property type="term" value="P:protein folding"/>
    <property type="evidence" value="ECO:0007669"/>
    <property type="project" value="InterPro"/>
</dbReference>
<sequence length="706" mass="79574">MLVIDSRVIIEYLDETFPETSILSKDSYLRAKQRYYALKLEPICETIKQMTYSTKLTGNITVLALELATAEQLLQSPFYSGEVPSLPDIILFPFIHRLHIIRQFIRDNFLDHYFPNNYPKLVKWFIAMRNMPEIRAVQEPEHHLRAYLISKTTDFNTKVGSDLNSLTPVSWKLLNDSVVQSLYFRFRLTIRTVLPGASADSSNAFRGFLYEGNHMGLRRFTLVEVISLLHETPMECIHINYVFSGLLQVCRISNSSMLPASRGLCRLVAQCLTQHHASVQCAAIINCCFTNGQRNVLVKQTFGIHTSSIRYKRDYYEILGLKKGASAKDIKKAYYKLAKQYHPDVNKSKDANARFQEVSEAYEVLSDDQKRAQYDQFGTDPFQQRHTAGSASYDTGGWQYQSTIDPEELFRKMFGGRSPFSNFTSNFGDFAESADGFESSEQHIMNISFEDAARGAEKSMNINVVDDCPACFGKGVSCPYCNGTGYVTQQMGGFYMQSTCGRCRGTGFYNKNPCLRCEGHGRTVQQRTVTVNVPAGINDGETVRMPVGKSTIFITFKVAPSSRFRRDKYDIHCDVEISIAQAVLGGTVKVPGIKEDTYIQIPPGTASHTKMRLTGKGIKKLNYAGYGDQYINIKVKVPKLLTDKQKALIQAWAELETDTPGTIKGINSTVEDIERKRAGNRATVVDDSDGRKRGQNGEEERSKNSR</sequence>
<evidence type="ECO:0000256" key="7">
    <source>
        <dbReference type="SAM" id="MobiDB-lite"/>
    </source>
</evidence>
<evidence type="ECO:0000313" key="12">
    <source>
        <dbReference type="Proteomes" id="UP000276991"/>
    </source>
</evidence>
<dbReference type="GO" id="GO:0009408">
    <property type="term" value="P:response to heat"/>
    <property type="evidence" value="ECO:0007669"/>
    <property type="project" value="InterPro"/>
</dbReference>
<dbReference type="GO" id="GO:0007005">
    <property type="term" value="P:mitochondrion organization"/>
    <property type="evidence" value="ECO:0007669"/>
    <property type="project" value="TreeGrafter"/>
</dbReference>
<dbReference type="InterPro" id="IPR001623">
    <property type="entry name" value="DnaJ_domain"/>
</dbReference>
<evidence type="ECO:0000259" key="8">
    <source>
        <dbReference type="PROSITE" id="PS50076"/>
    </source>
</evidence>
<name>A0A498SPC7_ACAVI</name>
<evidence type="ECO:0000256" key="3">
    <source>
        <dbReference type="ARBA" id="ARBA00022771"/>
    </source>
</evidence>
<keyword evidence="4 6" id="KW-0862">Zinc</keyword>
<dbReference type="PROSITE" id="PS50076">
    <property type="entry name" value="DNAJ_2"/>
    <property type="match status" value="1"/>
</dbReference>
<dbReference type="Gene3D" id="2.60.260.20">
    <property type="entry name" value="Urease metallochaperone UreE, N-terminal domain"/>
    <property type="match status" value="2"/>
</dbReference>
<dbReference type="GO" id="GO:0005739">
    <property type="term" value="C:mitochondrion"/>
    <property type="evidence" value="ECO:0007669"/>
    <property type="project" value="TreeGrafter"/>
</dbReference>
<keyword evidence="12" id="KW-1185">Reference proteome</keyword>
<gene>
    <name evidence="11" type="ORF">NAV_LOCUS8411</name>
</gene>
<accession>A0A498SPC7</accession>
<dbReference type="Pfam" id="PF00684">
    <property type="entry name" value="DnaJ_CXXCXGXG"/>
    <property type="match status" value="1"/>
</dbReference>
<dbReference type="FunFam" id="2.60.260.20:FF:000005">
    <property type="entry name" value="Chaperone protein dnaJ 1, mitochondrial"/>
    <property type="match status" value="1"/>
</dbReference>
<dbReference type="EMBL" id="UPTC01002558">
    <property type="protein sequence ID" value="VBB33620.1"/>
    <property type="molecule type" value="Genomic_DNA"/>
</dbReference>
<dbReference type="InterPro" id="IPR001305">
    <property type="entry name" value="HSP_DnaJ_Cys-rich_dom"/>
</dbReference>